<evidence type="ECO:0000313" key="7">
    <source>
        <dbReference type="Proteomes" id="UP001302349"/>
    </source>
</evidence>
<dbReference type="InterPro" id="IPR000792">
    <property type="entry name" value="Tscrpt_reg_LuxR_C"/>
</dbReference>
<keyword evidence="4" id="KW-0472">Membrane</keyword>
<dbReference type="SUPFAM" id="SSF46894">
    <property type="entry name" value="C-terminal effector domain of the bipartite response regulators"/>
    <property type="match status" value="1"/>
</dbReference>
<keyword evidence="4" id="KW-0812">Transmembrane</keyword>
<dbReference type="InterPro" id="IPR036388">
    <property type="entry name" value="WH-like_DNA-bd_sf"/>
</dbReference>
<keyword evidence="3" id="KW-0804">Transcription</keyword>
<dbReference type="EMBL" id="CP136051">
    <property type="protein sequence ID" value="WOK08606.1"/>
    <property type="molecule type" value="Genomic_DNA"/>
</dbReference>
<feature type="transmembrane region" description="Helical" evidence="4">
    <location>
        <begin position="7"/>
        <end position="27"/>
    </location>
</feature>
<dbReference type="PROSITE" id="PS50043">
    <property type="entry name" value="HTH_LUXR_2"/>
    <property type="match status" value="1"/>
</dbReference>
<proteinExistence type="predicted"/>
<dbReference type="PRINTS" id="PR00038">
    <property type="entry name" value="HTHLUXR"/>
</dbReference>
<keyword evidence="2" id="KW-0238">DNA-binding</keyword>
<dbReference type="SMART" id="SM00421">
    <property type="entry name" value="HTH_LUXR"/>
    <property type="match status" value="1"/>
</dbReference>
<dbReference type="CDD" id="cd06170">
    <property type="entry name" value="LuxR_C_like"/>
    <property type="match status" value="1"/>
</dbReference>
<keyword evidence="1" id="KW-0805">Transcription regulation</keyword>
<dbReference type="PANTHER" id="PTHR44688:SF25">
    <property type="entry name" value="HTH LUXR-TYPE DOMAIN-CONTAINING PROTEIN"/>
    <property type="match status" value="1"/>
</dbReference>
<keyword evidence="7" id="KW-1185">Reference proteome</keyword>
<evidence type="ECO:0000256" key="2">
    <source>
        <dbReference type="ARBA" id="ARBA00023125"/>
    </source>
</evidence>
<dbReference type="Pfam" id="PF00196">
    <property type="entry name" value="GerE"/>
    <property type="match status" value="1"/>
</dbReference>
<feature type="domain" description="HTH luxR-type" evidence="5">
    <location>
        <begin position="72"/>
        <end position="139"/>
    </location>
</feature>
<evidence type="ECO:0000256" key="4">
    <source>
        <dbReference type="SAM" id="Phobius"/>
    </source>
</evidence>
<organism evidence="6 7">
    <name type="scientific">Imperialibacter roseus</name>
    <dbReference type="NCBI Taxonomy" id="1324217"/>
    <lineage>
        <taxon>Bacteria</taxon>
        <taxon>Pseudomonadati</taxon>
        <taxon>Bacteroidota</taxon>
        <taxon>Cytophagia</taxon>
        <taxon>Cytophagales</taxon>
        <taxon>Flammeovirgaceae</taxon>
        <taxon>Imperialibacter</taxon>
    </lineage>
</organism>
<dbReference type="PROSITE" id="PS00622">
    <property type="entry name" value="HTH_LUXR_1"/>
    <property type="match status" value="1"/>
</dbReference>
<keyword evidence="4" id="KW-1133">Transmembrane helix</keyword>
<evidence type="ECO:0000313" key="6">
    <source>
        <dbReference type="EMBL" id="WOK08606.1"/>
    </source>
</evidence>
<dbReference type="PANTHER" id="PTHR44688">
    <property type="entry name" value="DNA-BINDING TRANSCRIPTIONAL ACTIVATOR DEVR_DOSR"/>
    <property type="match status" value="1"/>
</dbReference>
<evidence type="ECO:0000256" key="3">
    <source>
        <dbReference type="ARBA" id="ARBA00023163"/>
    </source>
</evidence>
<name>A0ABZ0IVH1_9BACT</name>
<protein>
    <submittedName>
        <fullName evidence="6">LuxR C-terminal-related transcriptional regulator</fullName>
    </submittedName>
</protein>
<evidence type="ECO:0000256" key="1">
    <source>
        <dbReference type="ARBA" id="ARBA00023015"/>
    </source>
</evidence>
<dbReference type="Gene3D" id="1.10.10.10">
    <property type="entry name" value="Winged helix-like DNA-binding domain superfamily/Winged helix DNA-binding domain"/>
    <property type="match status" value="1"/>
</dbReference>
<accession>A0ABZ0IVH1</accession>
<reference evidence="6 7" key="1">
    <citation type="journal article" date="2023" name="Microbiol. Resour. Announc.">
        <title>Complete Genome Sequence of Imperialibacter roseus strain P4T.</title>
        <authorList>
            <person name="Tizabi D.R."/>
            <person name="Bachvaroff T."/>
            <person name="Hill R.T."/>
        </authorList>
    </citation>
    <scope>NUCLEOTIDE SEQUENCE [LARGE SCALE GENOMIC DNA]</scope>
    <source>
        <strain evidence="6 7">P4T</strain>
    </source>
</reference>
<dbReference type="InterPro" id="IPR016032">
    <property type="entry name" value="Sig_transdc_resp-reg_C-effctor"/>
</dbReference>
<gene>
    <name evidence="6" type="ORF">RT717_08150</name>
</gene>
<evidence type="ECO:0000259" key="5">
    <source>
        <dbReference type="PROSITE" id="PS50043"/>
    </source>
</evidence>
<dbReference type="RefSeq" id="WP_317491241.1">
    <property type="nucleotide sequence ID" value="NZ_CP136051.1"/>
</dbReference>
<feature type="transmembrane region" description="Helical" evidence="4">
    <location>
        <begin position="33"/>
        <end position="51"/>
    </location>
</feature>
<sequence>MTRTIVIYGLSMAALLFLLKMLEYRFFVRDLSLEIYVGAVALLFVLIGVWAGGKIIGKRRTTVIVQRKFHLNEDELRRLEISQRELQVLQLMAEGFSNQEIADKLFISLSTVKTHTANLFSKLDSRRRTQAVQKAKELSLIQ</sequence>
<dbReference type="Proteomes" id="UP001302349">
    <property type="component" value="Chromosome"/>
</dbReference>